<dbReference type="Pfam" id="PF21277">
    <property type="entry name" value="T6SS_VgrG3-like_C"/>
    <property type="match status" value="1"/>
</dbReference>
<sequence length="219" mass="24822">MNELGSLSAVYESNGDPACVSSGVNDAGGISYGTYQLASNCGSVDEFLGWGLRQGGFYTDYARALVDSGEINSDEFIDQWKELGAIDRQGFAQMQHDYIKAKYYDVACKLLQDNMFHVDKHSDTLKDVIWSRTVQYGVGNIIDMFNDALKLMEKALNLELPNLSYVDDKRFDYDIIACIYDVCMSTEWNNSALRDNLNERFADEKFRALEMLQNELNEV</sequence>
<accession>A0A8S5S9U7</accession>
<evidence type="ECO:0000313" key="2">
    <source>
        <dbReference type="EMBL" id="DAF47757.1"/>
    </source>
</evidence>
<name>A0A8S5S9U7_9CAUD</name>
<proteinExistence type="predicted"/>
<dbReference type="InterPro" id="IPR049073">
    <property type="entry name" value="T6SS_VgrG3-like_C"/>
</dbReference>
<evidence type="ECO:0000259" key="1">
    <source>
        <dbReference type="Pfam" id="PF21277"/>
    </source>
</evidence>
<feature type="domain" description="Type VI secretion system spike protein VgrG3-like C-terminal" evidence="1">
    <location>
        <begin position="4"/>
        <end position="205"/>
    </location>
</feature>
<reference evidence="2" key="1">
    <citation type="journal article" date="2021" name="Proc. Natl. Acad. Sci. U.S.A.">
        <title>A Catalog of Tens of Thousands of Viruses from Human Metagenomes Reveals Hidden Associations with Chronic Diseases.</title>
        <authorList>
            <person name="Tisza M.J."/>
            <person name="Buck C.B."/>
        </authorList>
    </citation>
    <scope>NUCLEOTIDE SEQUENCE</scope>
    <source>
        <strain evidence="2">CtiVc2</strain>
    </source>
</reference>
<protein>
    <submittedName>
        <fullName evidence="2">Chitosanase</fullName>
    </submittedName>
</protein>
<organism evidence="2">
    <name type="scientific">Podoviridae sp. ctiVc2</name>
    <dbReference type="NCBI Taxonomy" id="2827745"/>
    <lineage>
        <taxon>Viruses</taxon>
        <taxon>Duplodnaviria</taxon>
        <taxon>Heunggongvirae</taxon>
        <taxon>Uroviricota</taxon>
        <taxon>Caudoviricetes</taxon>
    </lineage>
</organism>
<dbReference type="EMBL" id="BK032558">
    <property type="protein sequence ID" value="DAF47757.1"/>
    <property type="molecule type" value="Genomic_DNA"/>
</dbReference>